<keyword evidence="3" id="KW-1185">Reference proteome</keyword>
<accession>A0ABQ5K1W7</accession>
<comment type="caution">
    <text evidence="2">The sequence shown here is derived from an EMBL/GenBank/DDBJ whole genome shotgun (WGS) entry which is preliminary data.</text>
</comment>
<feature type="region of interest" description="Disordered" evidence="1">
    <location>
        <begin position="759"/>
        <end position="786"/>
    </location>
</feature>
<dbReference type="Proteomes" id="UP001057375">
    <property type="component" value="Unassembled WGS sequence"/>
</dbReference>
<protein>
    <submittedName>
        <fullName evidence="2">Uncharacterized protein</fullName>
    </submittedName>
</protein>
<feature type="compositionally biased region" description="Polar residues" evidence="1">
    <location>
        <begin position="432"/>
        <end position="444"/>
    </location>
</feature>
<sequence>MGRKVDKTGKYFPFSDKELDFLKFWEQCENNIKDSYFIETLLLSPSESVSDECDDIQEKLVAFQRQLNTIIITIAKNRHDLVFLHQYLAEHSEQCISRKHHGEGQIQSLKSFSPLFGCFDELFSCFEGIPPSKIVLKSIIRKILGFPGGKPSPNISEDYPYFPQSVIDFDNQLKRYRSTLQRVSNAKAHRTTVISHKDDEIVAASRSIFGDSIDTLPHDVISFEKLYQSLRVYNNRISSLDLLKIEYIDETYAKNITDIEMVPLSWSEYCSEERIYANFEVIREYIESIIQEIKSNYILTVKYFCYVRETQMMEELLKKFVVTKLIECQHEISYFFKMHLNSLYSQAMGIVFKRQRRFDVINSYIQSRIEEEKQKEEYINVDIQKMKQKKQCLDSNPHKLSKMSKTSPFSSHSSLLEYYSPSQLSHKDKNSSRLQTPTSMPLKSSKTRHRSTPSFLLTKQLEFEFPSSPFPLIVPPFPPSIEEYNAISSSSSHLGISSIHNTEEERREEMTPHTMSPQKPSIRLPSSVSSTLTMKSHKRVSSSSSISQPLSSCGMQVPISEQSCMKEIVSATIFRDVYSNVPRIVKFQLSTKTLDCGRRLSGALKSSSCPSDLLSRLQIEYKNMVIADRVTFSRKVSDFVSKRVELKHAALLRERDRFVHFLNSTFIRQQKDLKGKCSDYLERSVKRAKYIVGFGDIGNRYSFYFKVKNGQTAKTTPKIVSPMCRKNSVIVKEDNAEEEGGILSVVSSCKTAVDEMSPSGALTDPIESSPSVMFHESTPIPKSKSPKKRDIQLCECIG</sequence>
<evidence type="ECO:0000313" key="2">
    <source>
        <dbReference type="EMBL" id="GKT25753.1"/>
    </source>
</evidence>
<organism evidence="2 3">
    <name type="scientific">Aduncisulcus paluster</name>
    <dbReference type="NCBI Taxonomy" id="2918883"/>
    <lineage>
        <taxon>Eukaryota</taxon>
        <taxon>Metamonada</taxon>
        <taxon>Carpediemonas-like organisms</taxon>
        <taxon>Aduncisulcus</taxon>
    </lineage>
</organism>
<feature type="region of interest" description="Disordered" evidence="1">
    <location>
        <begin position="422"/>
        <end position="451"/>
    </location>
</feature>
<evidence type="ECO:0000256" key="1">
    <source>
        <dbReference type="SAM" id="MobiDB-lite"/>
    </source>
</evidence>
<feature type="compositionally biased region" description="Basic and acidic residues" evidence="1">
    <location>
        <begin position="501"/>
        <end position="511"/>
    </location>
</feature>
<reference evidence="2" key="1">
    <citation type="submission" date="2022-03" db="EMBL/GenBank/DDBJ databases">
        <title>Draft genome sequence of Aduncisulcus paluster, a free-living microaerophilic Fornicata.</title>
        <authorList>
            <person name="Yuyama I."/>
            <person name="Kume K."/>
            <person name="Tamura T."/>
            <person name="Inagaki Y."/>
            <person name="Hashimoto T."/>
        </authorList>
    </citation>
    <scope>NUCLEOTIDE SEQUENCE</scope>
    <source>
        <strain evidence="2">NY0171</strain>
    </source>
</reference>
<proteinExistence type="predicted"/>
<name>A0ABQ5K1W7_9EUKA</name>
<dbReference type="EMBL" id="BQXS01012609">
    <property type="protein sequence ID" value="GKT25753.1"/>
    <property type="molecule type" value="Genomic_DNA"/>
</dbReference>
<feature type="region of interest" description="Disordered" evidence="1">
    <location>
        <begin position="501"/>
        <end position="525"/>
    </location>
</feature>
<gene>
    <name evidence="2" type="ORF">ADUPG1_013136</name>
</gene>
<evidence type="ECO:0000313" key="3">
    <source>
        <dbReference type="Proteomes" id="UP001057375"/>
    </source>
</evidence>
<feature type="compositionally biased region" description="Polar residues" evidence="1">
    <location>
        <begin position="513"/>
        <end position="525"/>
    </location>
</feature>